<protein>
    <submittedName>
        <fullName evidence="1">Uncharacterized protein</fullName>
    </submittedName>
</protein>
<dbReference type="EMBL" id="LAZR01003650">
    <property type="protein sequence ID" value="KKN16090.1"/>
    <property type="molecule type" value="Genomic_DNA"/>
</dbReference>
<accession>A0A0F9N975</accession>
<evidence type="ECO:0000313" key="1">
    <source>
        <dbReference type="EMBL" id="KKN16090.1"/>
    </source>
</evidence>
<sequence>MKVVDRIRGWLTKRDKRIRLRRETDVDGGNPPWWLRVHSRAAGSIAERRPQPLIKCPSGHRFGVLGAHGIDDQGRVSPRVGCPEEGCGWAALVELEGWAR</sequence>
<name>A0A0F9N975_9ZZZZ</name>
<organism evidence="1">
    <name type="scientific">marine sediment metagenome</name>
    <dbReference type="NCBI Taxonomy" id="412755"/>
    <lineage>
        <taxon>unclassified sequences</taxon>
        <taxon>metagenomes</taxon>
        <taxon>ecological metagenomes</taxon>
    </lineage>
</organism>
<dbReference type="AlphaFoldDB" id="A0A0F9N975"/>
<comment type="caution">
    <text evidence="1">The sequence shown here is derived from an EMBL/GenBank/DDBJ whole genome shotgun (WGS) entry which is preliminary data.</text>
</comment>
<gene>
    <name evidence="1" type="ORF">LCGC14_0979450</name>
</gene>
<proteinExistence type="predicted"/>
<reference evidence="1" key="1">
    <citation type="journal article" date="2015" name="Nature">
        <title>Complex archaea that bridge the gap between prokaryotes and eukaryotes.</title>
        <authorList>
            <person name="Spang A."/>
            <person name="Saw J.H."/>
            <person name="Jorgensen S.L."/>
            <person name="Zaremba-Niedzwiedzka K."/>
            <person name="Martijn J."/>
            <person name="Lind A.E."/>
            <person name="van Eijk R."/>
            <person name="Schleper C."/>
            <person name="Guy L."/>
            <person name="Ettema T.J."/>
        </authorList>
    </citation>
    <scope>NUCLEOTIDE SEQUENCE</scope>
</reference>